<proteinExistence type="predicted"/>
<dbReference type="InterPro" id="IPR029069">
    <property type="entry name" value="HotDog_dom_sf"/>
</dbReference>
<dbReference type="PANTHER" id="PTHR43664">
    <property type="entry name" value="MONOAMINE OXIDASE-RELATED"/>
    <property type="match status" value="1"/>
</dbReference>
<dbReference type="SUPFAM" id="SSF54637">
    <property type="entry name" value="Thioesterase/thiol ester dehydrase-isomerase"/>
    <property type="match status" value="2"/>
</dbReference>
<dbReference type="Gene3D" id="3.10.129.10">
    <property type="entry name" value="Hotdog Thioesterase"/>
    <property type="match status" value="2"/>
</dbReference>
<dbReference type="EMBL" id="JBEWSZ010000001">
    <property type="protein sequence ID" value="MET2827982.1"/>
    <property type="molecule type" value="Genomic_DNA"/>
</dbReference>
<accession>A0ABV2DD55</accession>
<comment type="caution">
    <text evidence="1">The sequence shown here is derived from an EMBL/GenBank/DDBJ whole genome shotgun (WGS) entry which is preliminary data.</text>
</comment>
<reference evidence="1 2" key="1">
    <citation type="submission" date="2024-06" db="EMBL/GenBank/DDBJ databases">
        <authorList>
            <person name="Kim D.-U."/>
        </authorList>
    </citation>
    <scope>NUCLEOTIDE SEQUENCE [LARGE SCALE GENOMIC DNA]</scope>
    <source>
        <strain evidence="1 2">KACC15460</strain>
    </source>
</reference>
<dbReference type="RefSeq" id="WP_354459985.1">
    <property type="nucleotide sequence ID" value="NZ_JBEWSZ010000001.1"/>
</dbReference>
<organism evidence="1 2">
    <name type="scientific">Mesorhizobium shangrilense</name>
    <dbReference type="NCBI Taxonomy" id="460060"/>
    <lineage>
        <taxon>Bacteria</taxon>
        <taxon>Pseudomonadati</taxon>
        <taxon>Pseudomonadota</taxon>
        <taxon>Alphaproteobacteria</taxon>
        <taxon>Hyphomicrobiales</taxon>
        <taxon>Phyllobacteriaceae</taxon>
        <taxon>Mesorhizobium</taxon>
    </lineage>
</organism>
<name>A0ABV2DD55_9HYPH</name>
<evidence type="ECO:0000313" key="2">
    <source>
        <dbReference type="Proteomes" id="UP001548832"/>
    </source>
</evidence>
<dbReference type="CDD" id="cd03451">
    <property type="entry name" value="FkbR2"/>
    <property type="match status" value="1"/>
</dbReference>
<dbReference type="Proteomes" id="UP001548832">
    <property type="component" value="Unassembled WGS sequence"/>
</dbReference>
<protein>
    <submittedName>
        <fullName evidence="1">MaoC family dehydratase</fullName>
    </submittedName>
</protein>
<evidence type="ECO:0000313" key="1">
    <source>
        <dbReference type="EMBL" id="MET2827982.1"/>
    </source>
</evidence>
<dbReference type="PANTHER" id="PTHR43664:SF1">
    <property type="entry name" value="BETA-METHYLMALYL-COA DEHYDRATASE"/>
    <property type="match status" value="1"/>
</dbReference>
<sequence>MTRESSTIGIDGPFYDDLKIGDRFDTAPAMRLTDGLAAVHHAIVGGRLRLAFDADLSASVTGRPPPFAAPALVWDVAIGQSTVVTQRAIANLFYRGLFFRQAPSIGDTLKTVTTIIGLRPASAKPGRPPRGLVTMRIATSDQDDRPVLDFCRCAMLPARQAEDSGVRGETDLPRSEQTAVQTAAAVESWNLEAYRKAVQSPHFGDLRAGTVHRLAGGDVVSSAPELARLTMNLATIHHDSTQSGRRLVYGGHTIGLAAAQLTRVFPSLVTILGWHDCDHLGPVHEGDTIHSEVTIERCEALSSGGGLVHLRSFARATDLSGKVSDVLDWRLIGLFA</sequence>
<gene>
    <name evidence="1" type="ORF">ABVQ20_13445</name>
</gene>
<keyword evidence="2" id="KW-1185">Reference proteome</keyword>
<dbReference type="InterPro" id="IPR052342">
    <property type="entry name" value="MCH/BMMD"/>
</dbReference>